<dbReference type="Proteomes" id="UP000239757">
    <property type="component" value="Unassembled WGS sequence"/>
</dbReference>
<evidence type="ECO:0000313" key="2">
    <source>
        <dbReference type="Proteomes" id="UP000239757"/>
    </source>
</evidence>
<accession>A0A2P5YI38</accession>
<reference evidence="1 2" key="1">
    <citation type="submission" date="2015-01" db="EMBL/GenBank/DDBJ databases">
        <title>Genome of allotetraploid Gossypium barbadense reveals genomic plasticity and fiber elongation in cotton evolution.</title>
        <authorList>
            <person name="Chen X."/>
            <person name="Liu X."/>
            <person name="Zhao B."/>
            <person name="Zheng H."/>
            <person name="Hu Y."/>
            <person name="Lu G."/>
            <person name="Yang C."/>
            <person name="Chen J."/>
            <person name="Shan C."/>
            <person name="Zhang L."/>
            <person name="Zhou Y."/>
            <person name="Wang L."/>
            <person name="Guo W."/>
            <person name="Bai Y."/>
            <person name="Ruan J."/>
            <person name="Shangguan X."/>
            <person name="Mao Y."/>
            <person name="Jiang J."/>
            <person name="Zhu Y."/>
            <person name="Lei J."/>
            <person name="Kang H."/>
            <person name="Chen S."/>
            <person name="He X."/>
            <person name="Wang R."/>
            <person name="Wang Y."/>
            <person name="Chen J."/>
            <person name="Wang L."/>
            <person name="Yu S."/>
            <person name="Wang B."/>
            <person name="Wei J."/>
            <person name="Song S."/>
            <person name="Lu X."/>
            <person name="Gao Z."/>
            <person name="Gu W."/>
            <person name="Deng X."/>
            <person name="Ma D."/>
            <person name="Wang S."/>
            <person name="Liang W."/>
            <person name="Fang L."/>
            <person name="Cai C."/>
            <person name="Zhu X."/>
            <person name="Zhou B."/>
            <person name="Zhang Y."/>
            <person name="Chen Z."/>
            <person name="Xu S."/>
            <person name="Zhu R."/>
            <person name="Wang S."/>
            <person name="Zhang T."/>
            <person name="Zhao G."/>
        </authorList>
    </citation>
    <scope>NUCLEOTIDE SEQUENCE [LARGE SCALE GENOMIC DNA]</scope>
    <source>
        <strain evidence="2">cv. Xinhai21</strain>
        <tissue evidence="1">Leaf</tissue>
    </source>
</reference>
<sequence length="105" mass="11583">MAGEGPNMDNGGVTVDTAVMVEDDRLEESPVYGPWMLVERKLRHNFRDPRNPGEIILEANKKGKGVLVEAKGSEEGQTTDPIHLKQGFVAKVGHWSGKEEADDRL</sequence>
<protein>
    <submittedName>
        <fullName evidence="1">Uncharacterized protein</fullName>
    </submittedName>
</protein>
<dbReference type="AlphaFoldDB" id="A0A2P5YI38"/>
<name>A0A2P5YI38_GOSBA</name>
<dbReference type="EMBL" id="KZ663179">
    <property type="protein sequence ID" value="PPS15267.1"/>
    <property type="molecule type" value="Genomic_DNA"/>
</dbReference>
<proteinExistence type="predicted"/>
<evidence type="ECO:0000313" key="1">
    <source>
        <dbReference type="EMBL" id="PPS15267.1"/>
    </source>
</evidence>
<gene>
    <name evidence="1" type="ORF">GOBAR_AA05339</name>
</gene>
<dbReference type="OrthoDB" id="10618087at2759"/>
<organism evidence="1 2">
    <name type="scientific">Gossypium barbadense</name>
    <name type="common">Sea Island cotton</name>
    <name type="synonym">Hibiscus barbadensis</name>
    <dbReference type="NCBI Taxonomy" id="3634"/>
    <lineage>
        <taxon>Eukaryota</taxon>
        <taxon>Viridiplantae</taxon>
        <taxon>Streptophyta</taxon>
        <taxon>Embryophyta</taxon>
        <taxon>Tracheophyta</taxon>
        <taxon>Spermatophyta</taxon>
        <taxon>Magnoliopsida</taxon>
        <taxon>eudicotyledons</taxon>
        <taxon>Gunneridae</taxon>
        <taxon>Pentapetalae</taxon>
        <taxon>rosids</taxon>
        <taxon>malvids</taxon>
        <taxon>Malvales</taxon>
        <taxon>Malvaceae</taxon>
        <taxon>Malvoideae</taxon>
        <taxon>Gossypium</taxon>
    </lineage>
</organism>